<dbReference type="Ensembl" id="ENSCAFT00000030743.5">
    <property type="protein sequence ID" value="ENSCAFP00000028577.4"/>
    <property type="gene ID" value="ENSCAFG00000019345.5"/>
</dbReference>
<comment type="subcellular location">
    <subcellularLocation>
        <location evidence="1">Endomembrane system</location>
        <topology evidence="1">Multi-pass membrane protein</topology>
    </subcellularLocation>
</comment>
<keyword evidence="6 9" id="KW-1133">Transmembrane helix</keyword>
<dbReference type="AlphaFoldDB" id="A0A8P0SNK2"/>
<evidence type="ECO:0000256" key="9">
    <source>
        <dbReference type="SAM" id="Phobius"/>
    </source>
</evidence>
<reference evidence="10 11" key="1">
    <citation type="journal article" date="2005" name="Nature">
        <title>Genome sequence, comparative analysis and haplotype structure of the domestic dog.</title>
        <authorList>
            <consortium name="Broad Sequencing Platform"/>
            <person name="Lindblad-Toh K."/>
            <person name="Wade C.M."/>
            <person name="Mikkelsen T.S."/>
            <person name="Karlsson E.K."/>
            <person name="Jaffe D.B."/>
            <person name="Kamal M."/>
            <person name="Clamp M."/>
            <person name="Chang J.L."/>
            <person name="Kulbokas E.J. III"/>
            <person name="Zody M.C."/>
            <person name="Mauceli E."/>
            <person name="Xie X."/>
            <person name="Breen M."/>
            <person name="Wayne R.K."/>
            <person name="Ostrander E.A."/>
            <person name="Ponting C.P."/>
            <person name="Galibert F."/>
            <person name="Smith D.R."/>
            <person name="DeJong P.J."/>
            <person name="Kirkness E."/>
            <person name="Alvarez P."/>
            <person name="Biagi T."/>
            <person name="Brockman W."/>
            <person name="Butler J."/>
            <person name="Chin C.W."/>
            <person name="Cook A."/>
            <person name="Cuff J."/>
            <person name="Daly M.J."/>
            <person name="DeCaprio D."/>
            <person name="Gnerre S."/>
            <person name="Grabherr M."/>
            <person name="Kellis M."/>
            <person name="Kleber M."/>
            <person name="Bardeleben C."/>
            <person name="Goodstadt L."/>
            <person name="Heger A."/>
            <person name="Hitte C."/>
            <person name="Kim L."/>
            <person name="Koepfli K.P."/>
            <person name="Parker H.G."/>
            <person name="Pollinger J.P."/>
            <person name="Searle S.M."/>
            <person name="Sutter N.B."/>
            <person name="Thomas R."/>
            <person name="Webber C."/>
            <person name="Baldwin J."/>
            <person name="Abebe A."/>
            <person name="Abouelleil A."/>
            <person name="Aftuck L."/>
            <person name="Ait-Zahra M."/>
            <person name="Aldredge T."/>
            <person name="Allen N."/>
            <person name="An P."/>
            <person name="Anderson S."/>
            <person name="Antoine C."/>
            <person name="Arachchi H."/>
            <person name="Aslam A."/>
            <person name="Ayotte L."/>
            <person name="Bachantsang P."/>
            <person name="Barry A."/>
            <person name="Bayul T."/>
            <person name="Benamara M."/>
            <person name="Berlin A."/>
            <person name="Bessette D."/>
            <person name="Blitshteyn B."/>
            <person name="Bloom T."/>
            <person name="Blye J."/>
            <person name="Boguslavskiy L."/>
            <person name="Bonnet C."/>
            <person name="Boukhgalter B."/>
            <person name="Brown A."/>
            <person name="Cahill P."/>
            <person name="Calixte N."/>
            <person name="Camarata J."/>
            <person name="Cheshatsang Y."/>
            <person name="Chu J."/>
            <person name="Citroen M."/>
            <person name="Collymore A."/>
            <person name="Cooke P."/>
            <person name="Dawoe T."/>
            <person name="Daza R."/>
            <person name="Decktor K."/>
            <person name="DeGray S."/>
            <person name="Dhargay N."/>
            <person name="Dooley K."/>
            <person name="Dooley K."/>
            <person name="Dorje P."/>
            <person name="Dorjee K."/>
            <person name="Dorris L."/>
            <person name="Duffey N."/>
            <person name="Dupes A."/>
            <person name="Egbiremolen O."/>
            <person name="Elong R."/>
            <person name="Falk J."/>
            <person name="Farina A."/>
            <person name="Faro S."/>
            <person name="Ferguson D."/>
            <person name="Ferreira P."/>
            <person name="Fisher S."/>
            <person name="FitzGerald M."/>
            <person name="Foley K."/>
            <person name="Foley C."/>
            <person name="Franke A."/>
            <person name="Friedrich D."/>
            <person name="Gage D."/>
            <person name="Garber M."/>
            <person name="Gearin G."/>
            <person name="Giannoukos G."/>
            <person name="Goode T."/>
            <person name="Goyette A."/>
            <person name="Graham J."/>
            <person name="Grandbois E."/>
            <person name="Gyaltsen K."/>
            <person name="Hafez N."/>
            <person name="Hagopian D."/>
            <person name="Hagos B."/>
            <person name="Hall J."/>
            <person name="Healy C."/>
            <person name="Hegarty R."/>
            <person name="Honan T."/>
            <person name="Horn A."/>
            <person name="Houde N."/>
            <person name="Hughes L."/>
            <person name="Hunnicutt L."/>
            <person name="Husby M."/>
            <person name="Jester B."/>
            <person name="Jones C."/>
            <person name="Kamat A."/>
            <person name="Kanga B."/>
            <person name="Kells C."/>
            <person name="Khazanovich D."/>
            <person name="Kieu A.C."/>
            <person name="Kisner P."/>
            <person name="Kumar M."/>
            <person name="Lance K."/>
            <person name="Landers T."/>
            <person name="Lara M."/>
            <person name="Lee W."/>
            <person name="Leger J.P."/>
            <person name="Lennon N."/>
            <person name="Leuper L."/>
            <person name="LeVine S."/>
            <person name="Liu J."/>
            <person name="Liu X."/>
            <person name="Lokyitsang Y."/>
            <person name="Lokyitsang T."/>
            <person name="Lui A."/>
            <person name="Macdonald J."/>
            <person name="Major J."/>
            <person name="Marabella R."/>
            <person name="Maru K."/>
            <person name="Matthews C."/>
            <person name="McDonough S."/>
            <person name="Mehta T."/>
            <person name="Meldrim J."/>
            <person name="Melnikov A."/>
            <person name="Meneus L."/>
            <person name="Mihalev A."/>
            <person name="Mihova T."/>
            <person name="Miller K."/>
            <person name="Mittelman R."/>
            <person name="Mlenga V."/>
            <person name="Mulrain L."/>
            <person name="Munson G."/>
            <person name="Navidi A."/>
            <person name="Naylor J."/>
            <person name="Nguyen T."/>
            <person name="Nguyen N."/>
            <person name="Nguyen C."/>
            <person name="Nguyen T."/>
            <person name="Nicol R."/>
            <person name="Norbu N."/>
            <person name="Norbu C."/>
            <person name="Novod N."/>
            <person name="Nyima T."/>
            <person name="Olandt P."/>
            <person name="O'Neill B."/>
            <person name="O'Neill K."/>
            <person name="Osman S."/>
            <person name="Oyono L."/>
            <person name="Patti C."/>
            <person name="Perrin D."/>
            <person name="Phunkhang P."/>
            <person name="Pierre F."/>
            <person name="Priest M."/>
            <person name="Rachupka A."/>
            <person name="Raghuraman S."/>
            <person name="Rameau R."/>
            <person name="Ray V."/>
            <person name="Raymond C."/>
            <person name="Rege F."/>
            <person name="Rise C."/>
            <person name="Rogers J."/>
            <person name="Rogov P."/>
            <person name="Sahalie J."/>
            <person name="Settipalli S."/>
            <person name="Sharpe T."/>
            <person name="Shea T."/>
            <person name="Sheehan M."/>
            <person name="Sherpa N."/>
            <person name="Shi J."/>
            <person name="Shih D."/>
            <person name="Sloan J."/>
            <person name="Smith C."/>
            <person name="Sparrow T."/>
            <person name="Stalker J."/>
            <person name="Stange-Thomann N."/>
            <person name="Stavropoulos S."/>
            <person name="Stone C."/>
            <person name="Stone S."/>
            <person name="Sykes S."/>
            <person name="Tchuinga P."/>
            <person name="Tenzing P."/>
            <person name="Tesfaye S."/>
            <person name="Thoulutsang D."/>
            <person name="Thoulutsang Y."/>
            <person name="Topham K."/>
            <person name="Topping I."/>
            <person name="Tsamla T."/>
            <person name="Vassiliev H."/>
            <person name="Venkataraman V."/>
            <person name="Vo A."/>
            <person name="Wangchuk T."/>
            <person name="Wangdi T."/>
            <person name="Weiand M."/>
            <person name="Wilkinson J."/>
            <person name="Wilson A."/>
            <person name="Yadav S."/>
            <person name="Yang S."/>
            <person name="Yang X."/>
            <person name="Young G."/>
            <person name="Yu Q."/>
            <person name="Zainoun J."/>
            <person name="Zembek L."/>
            <person name="Zimmer A."/>
            <person name="Lander E.S."/>
        </authorList>
    </citation>
    <scope>NUCLEOTIDE SEQUENCE [LARGE SCALE GENOMIC DNA]</scope>
    <source>
        <strain evidence="10">Boxer</strain>
    </source>
</reference>
<dbReference type="NCBIfam" id="TIGR00951">
    <property type="entry name" value="2A43"/>
    <property type="match status" value="1"/>
</dbReference>
<feature type="transmembrane region" description="Helical" evidence="9">
    <location>
        <begin position="207"/>
        <end position="230"/>
    </location>
</feature>
<evidence type="ECO:0000256" key="3">
    <source>
        <dbReference type="ARBA" id="ARBA00022448"/>
    </source>
</evidence>
<dbReference type="Pfam" id="PF04193">
    <property type="entry name" value="PQ-loop"/>
    <property type="match status" value="2"/>
</dbReference>
<dbReference type="InterPro" id="IPR005282">
    <property type="entry name" value="LC_transporter"/>
</dbReference>
<evidence type="ECO:0000256" key="4">
    <source>
        <dbReference type="ARBA" id="ARBA00022692"/>
    </source>
</evidence>
<keyword evidence="5" id="KW-0677">Repeat</keyword>
<comment type="catalytic activity">
    <reaction evidence="8">
        <text>L-cystine(out) + H(+)(out) = L-cystine(in) + H(+)(in)</text>
        <dbReference type="Rhea" id="RHEA:66172"/>
        <dbReference type="ChEBI" id="CHEBI:15378"/>
        <dbReference type="ChEBI" id="CHEBI:35491"/>
    </reaction>
    <physiologicalReaction direction="left-to-right" evidence="8">
        <dbReference type="Rhea" id="RHEA:66173"/>
    </physiologicalReaction>
</comment>
<keyword evidence="3" id="KW-0813">Transport</keyword>
<evidence type="ECO:0000256" key="5">
    <source>
        <dbReference type="ARBA" id="ARBA00022737"/>
    </source>
</evidence>
<dbReference type="GO" id="GO:0012505">
    <property type="term" value="C:endomembrane system"/>
    <property type="evidence" value="ECO:0007669"/>
    <property type="project" value="UniProtKB-SubCell"/>
</dbReference>
<name>A0A8P0SNK2_CANLF</name>
<evidence type="ECO:0000256" key="7">
    <source>
        <dbReference type="ARBA" id="ARBA00023136"/>
    </source>
</evidence>
<dbReference type="PANTHER" id="PTHR13131:SF5">
    <property type="entry name" value="CYSTINOSIN"/>
    <property type="match status" value="1"/>
</dbReference>
<feature type="transmembrane region" description="Helical" evidence="9">
    <location>
        <begin position="103"/>
        <end position="124"/>
    </location>
</feature>
<dbReference type="OrthoDB" id="75720at2759"/>
<evidence type="ECO:0000256" key="2">
    <source>
        <dbReference type="ARBA" id="ARBA00006855"/>
    </source>
</evidence>
<evidence type="ECO:0000256" key="6">
    <source>
        <dbReference type="ARBA" id="ARBA00022989"/>
    </source>
</evidence>
<proteinExistence type="inferred from homology"/>
<dbReference type="GO" id="GO:0015811">
    <property type="term" value="P:L-cystine transport"/>
    <property type="evidence" value="ECO:0007669"/>
    <property type="project" value="UniProtKB-ARBA"/>
</dbReference>
<gene>
    <name evidence="10" type="primary">CTNS</name>
</gene>
<reference evidence="10" key="2">
    <citation type="submission" date="2025-08" db="UniProtKB">
        <authorList>
            <consortium name="Ensembl"/>
        </authorList>
    </citation>
    <scope>IDENTIFICATION</scope>
</reference>
<dbReference type="PANTHER" id="PTHR13131">
    <property type="entry name" value="CYSTINOSIN"/>
    <property type="match status" value="1"/>
</dbReference>
<keyword evidence="7 9" id="KW-0472">Membrane</keyword>
<keyword evidence="4 9" id="KW-0812">Transmembrane</keyword>
<evidence type="ECO:0000313" key="10">
    <source>
        <dbReference type="Ensembl" id="ENSCAFP00000028577.4"/>
    </source>
</evidence>
<dbReference type="InterPro" id="IPR006603">
    <property type="entry name" value="PQ-loop_rpt"/>
</dbReference>
<sequence length="376" mass="42027">RGATRPVGNGSGVRCAWFPGLGDLGRELERPRQPPPLARRSPRGLKIGTVVVPPGVTESSFQVTSQNVGQVTVYLHGNHSNQTSPRIRFLVIHSHVISIINQVIGWIYFVSWSISFYPQVITNWRRKSVVGLSFDFVALNLTGFVAYSVFNIGLLWVPSIKEQFFLKYPNGVNPVDSNDVFFSLHAVALTLVVMVQCFLYERGTQHVSWPAISFLVLSWVFVLVTMILAAVRVITWLQFLFCFSYIKLAVTLIKYFPQAYMNFHYKSTEGWSIGNVLLDFTGGSFSLLQMFLQSYNNGESASRQPPIWWAEGTGGPGFLGYRSTHPQPFSQGLQANPSSPSGDFVAGGFVVSWADEDTPHPTQEPHMLQLFQELPT</sequence>
<feature type="transmembrane region" description="Helical" evidence="9">
    <location>
        <begin position="136"/>
        <end position="160"/>
    </location>
</feature>
<dbReference type="Proteomes" id="UP000002254">
    <property type="component" value="Chromosome 9"/>
</dbReference>
<dbReference type="Gene3D" id="1.20.1280.290">
    <property type="match status" value="1"/>
</dbReference>
<protein>
    <submittedName>
        <fullName evidence="10">Cystinosin, lysosomal cystine transporter</fullName>
    </submittedName>
</protein>
<dbReference type="GO" id="GO:0015179">
    <property type="term" value="F:L-amino acid transmembrane transporter activity"/>
    <property type="evidence" value="ECO:0007669"/>
    <property type="project" value="UniProtKB-ARBA"/>
</dbReference>
<organism evidence="10 11">
    <name type="scientific">Canis lupus familiaris</name>
    <name type="common">Dog</name>
    <name type="synonym">Canis familiaris</name>
    <dbReference type="NCBI Taxonomy" id="9615"/>
    <lineage>
        <taxon>Eukaryota</taxon>
        <taxon>Metazoa</taxon>
        <taxon>Chordata</taxon>
        <taxon>Craniata</taxon>
        <taxon>Vertebrata</taxon>
        <taxon>Euteleostomi</taxon>
        <taxon>Mammalia</taxon>
        <taxon>Eutheria</taxon>
        <taxon>Laurasiatheria</taxon>
        <taxon>Carnivora</taxon>
        <taxon>Caniformia</taxon>
        <taxon>Canidae</taxon>
        <taxon>Canis</taxon>
    </lineage>
</organism>
<feature type="transmembrane region" description="Helical" evidence="9">
    <location>
        <begin position="236"/>
        <end position="256"/>
    </location>
</feature>
<feature type="transmembrane region" description="Helical" evidence="9">
    <location>
        <begin position="180"/>
        <end position="200"/>
    </location>
</feature>
<evidence type="ECO:0000256" key="1">
    <source>
        <dbReference type="ARBA" id="ARBA00004127"/>
    </source>
</evidence>
<evidence type="ECO:0000313" key="11">
    <source>
        <dbReference type="Proteomes" id="UP000002254"/>
    </source>
</evidence>
<accession>A0A8P0SNK2</accession>
<dbReference type="SMART" id="SM00679">
    <property type="entry name" value="CTNS"/>
    <property type="match status" value="2"/>
</dbReference>
<comment type="similarity">
    <text evidence="2">Belongs to the cystinosin family.</text>
</comment>
<evidence type="ECO:0000256" key="8">
    <source>
        <dbReference type="ARBA" id="ARBA00048473"/>
    </source>
</evidence>
<dbReference type="FunFam" id="1.20.1280.290:FF:000015">
    <property type="entry name" value="cystinosin isoform X2"/>
    <property type="match status" value="1"/>
</dbReference>